<dbReference type="GO" id="GO:0004523">
    <property type="term" value="F:RNA-DNA hybrid ribonuclease activity"/>
    <property type="evidence" value="ECO:0007669"/>
    <property type="project" value="InterPro"/>
</dbReference>
<organism evidence="2 3">
    <name type="scientific">Canna indica</name>
    <name type="common">Indian-shot</name>
    <dbReference type="NCBI Taxonomy" id="4628"/>
    <lineage>
        <taxon>Eukaryota</taxon>
        <taxon>Viridiplantae</taxon>
        <taxon>Streptophyta</taxon>
        <taxon>Embryophyta</taxon>
        <taxon>Tracheophyta</taxon>
        <taxon>Spermatophyta</taxon>
        <taxon>Magnoliopsida</taxon>
        <taxon>Liliopsida</taxon>
        <taxon>Zingiberales</taxon>
        <taxon>Cannaceae</taxon>
        <taxon>Canna</taxon>
    </lineage>
</organism>
<evidence type="ECO:0000313" key="3">
    <source>
        <dbReference type="Proteomes" id="UP001327560"/>
    </source>
</evidence>
<accession>A0AAQ3K605</accession>
<dbReference type="Gene3D" id="3.30.420.10">
    <property type="entry name" value="Ribonuclease H-like superfamily/Ribonuclease H"/>
    <property type="match status" value="1"/>
</dbReference>
<evidence type="ECO:0000259" key="1">
    <source>
        <dbReference type="Pfam" id="PF13456"/>
    </source>
</evidence>
<name>A0AAQ3K605_9LILI</name>
<dbReference type="SUPFAM" id="SSF53098">
    <property type="entry name" value="Ribonuclease H-like"/>
    <property type="match status" value="1"/>
</dbReference>
<proteinExistence type="predicted"/>
<gene>
    <name evidence="2" type="ORF">Cni_G10089</name>
</gene>
<dbReference type="InterPro" id="IPR053151">
    <property type="entry name" value="RNase_H-like"/>
</dbReference>
<protein>
    <recommendedName>
        <fullName evidence="1">RNase H type-1 domain-containing protein</fullName>
    </recommendedName>
</protein>
<dbReference type="AlphaFoldDB" id="A0AAQ3K605"/>
<dbReference type="InterPro" id="IPR044730">
    <property type="entry name" value="RNase_H-like_dom_plant"/>
</dbReference>
<dbReference type="GO" id="GO:0003676">
    <property type="term" value="F:nucleic acid binding"/>
    <property type="evidence" value="ECO:0007669"/>
    <property type="project" value="InterPro"/>
</dbReference>
<reference evidence="2 3" key="1">
    <citation type="submission" date="2023-10" db="EMBL/GenBank/DDBJ databases">
        <title>Chromosome-scale genome assembly provides insights into flower coloration mechanisms of Canna indica.</title>
        <authorList>
            <person name="Li C."/>
        </authorList>
    </citation>
    <scope>NUCLEOTIDE SEQUENCE [LARGE SCALE GENOMIC DNA]</scope>
    <source>
        <tissue evidence="2">Flower</tissue>
    </source>
</reference>
<dbReference type="Proteomes" id="UP001327560">
    <property type="component" value="Chromosome 3"/>
</dbReference>
<dbReference type="Pfam" id="PF13456">
    <property type="entry name" value="RVT_3"/>
    <property type="match status" value="1"/>
</dbReference>
<dbReference type="InterPro" id="IPR036397">
    <property type="entry name" value="RNaseH_sf"/>
</dbReference>
<dbReference type="EMBL" id="CP136892">
    <property type="protein sequence ID" value="WOL01373.1"/>
    <property type="molecule type" value="Genomic_DNA"/>
</dbReference>
<sequence length="131" mass="14732">MLDVESGAPRKKDAINIVPPLTNAPFNLFCDAAWRSKDVAAGARFVILNKDRMLVAKARCSTKAHSPLVAEVWAIWHDLVMAENLNIVHMNVFTDCLPVVNIPRKKDKPLWFLLNIISDIWDIGESLQVVE</sequence>
<dbReference type="InterPro" id="IPR012337">
    <property type="entry name" value="RNaseH-like_sf"/>
</dbReference>
<dbReference type="PANTHER" id="PTHR47723:SF19">
    <property type="entry name" value="POLYNUCLEOTIDYL TRANSFERASE, RIBONUCLEASE H-LIKE SUPERFAMILY PROTEIN"/>
    <property type="match status" value="1"/>
</dbReference>
<dbReference type="PANTHER" id="PTHR47723">
    <property type="entry name" value="OS05G0353850 PROTEIN"/>
    <property type="match status" value="1"/>
</dbReference>
<dbReference type="CDD" id="cd06222">
    <property type="entry name" value="RNase_H_like"/>
    <property type="match status" value="1"/>
</dbReference>
<feature type="domain" description="RNase H type-1" evidence="1">
    <location>
        <begin position="30"/>
        <end position="130"/>
    </location>
</feature>
<dbReference type="InterPro" id="IPR002156">
    <property type="entry name" value="RNaseH_domain"/>
</dbReference>
<evidence type="ECO:0000313" key="2">
    <source>
        <dbReference type="EMBL" id="WOL01373.1"/>
    </source>
</evidence>
<keyword evidence="3" id="KW-1185">Reference proteome</keyword>